<proteinExistence type="predicted"/>
<gene>
    <name evidence="2" type="ORF">WDS16_13170</name>
</gene>
<keyword evidence="1" id="KW-0472">Membrane</keyword>
<accession>A0ABZ2PSW8</accession>
<name>A0ABZ2PSW8_9NOCA</name>
<feature type="transmembrane region" description="Helical" evidence="1">
    <location>
        <begin position="157"/>
        <end position="178"/>
    </location>
</feature>
<keyword evidence="1" id="KW-0812">Transmembrane</keyword>
<dbReference type="RefSeq" id="WP_338893075.1">
    <property type="nucleotide sequence ID" value="NZ_CP147846.1"/>
</dbReference>
<organism evidence="2 3">
    <name type="scientific">Rhodococcus sovatensis</name>
    <dbReference type="NCBI Taxonomy" id="1805840"/>
    <lineage>
        <taxon>Bacteria</taxon>
        <taxon>Bacillati</taxon>
        <taxon>Actinomycetota</taxon>
        <taxon>Actinomycetes</taxon>
        <taxon>Mycobacteriales</taxon>
        <taxon>Nocardiaceae</taxon>
        <taxon>Rhodococcus</taxon>
    </lineage>
</organism>
<reference evidence="2 3" key="1">
    <citation type="submission" date="2024-03" db="EMBL/GenBank/DDBJ databases">
        <title>Natural products discovery in diverse microorganisms through a two-stage MS feature dereplication strategy.</title>
        <authorList>
            <person name="Zhang R."/>
        </authorList>
    </citation>
    <scope>NUCLEOTIDE SEQUENCE [LARGE SCALE GENOMIC DNA]</scope>
    <source>
        <strain evidence="2 3">18930</strain>
    </source>
</reference>
<keyword evidence="1" id="KW-1133">Transmembrane helix</keyword>
<dbReference type="EMBL" id="CP147846">
    <property type="protein sequence ID" value="WXG71345.1"/>
    <property type="molecule type" value="Genomic_DNA"/>
</dbReference>
<sequence>MAPNIRQLLHRPLLSRSHPLEPDNAASRISAYVYGNILVLAALIPLTFHEEHTFQGVAIVLGTAISTFIAHAFAEGVGQTVRTGVNLSRSERLSELRNSVPVLSAAVLPAALLGIGWWGLFEPELGQILAEITVIARIASTNYVIGRLRGEKPTRGTFFGSLALAAAATVIVAVKIVLTH</sequence>
<evidence type="ECO:0000313" key="2">
    <source>
        <dbReference type="EMBL" id="WXG71345.1"/>
    </source>
</evidence>
<feature type="transmembrane region" description="Helical" evidence="1">
    <location>
        <begin position="99"/>
        <end position="119"/>
    </location>
</feature>
<protein>
    <submittedName>
        <fullName evidence="2">Uncharacterized protein</fullName>
    </submittedName>
</protein>
<feature type="transmembrane region" description="Helical" evidence="1">
    <location>
        <begin position="54"/>
        <end position="78"/>
    </location>
</feature>
<feature type="transmembrane region" description="Helical" evidence="1">
    <location>
        <begin position="29"/>
        <end position="48"/>
    </location>
</feature>
<dbReference type="Proteomes" id="UP001432000">
    <property type="component" value="Chromosome"/>
</dbReference>
<keyword evidence="3" id="KW-1185">Reference proteome</keyword>
<evidence type="ECO:0000313" key="3">
    <source>
        <dbReference type="Proteomes" id="UP001432000"/>
    </source>
</evidence>
<evidence type="ECO:0000256" key="1">
    <source>
        <dbReference type="SAM" id="Phobius"/>
    </source>
</evidence>